<gene>
    <name evidence="2" type="ORF">J5N55_11520</name>
</gene>
<dbReference type="RefSeq" id="WP_208464510.1">
    <property type="nucleotide sequence ID" value="NZ_JAGFOT010000011.1"/>
</dbReference>
<name>A0AAW4J727_ACIHA</name>
<feature type="domain" description="DUF4325" evidence="1">
    <location>
        <begin position="22"/>
        <end position="81"/>
    </location>
</feature>
<comment type="caution">
    <text evidence="2">The sequence shown here is derived from an EMBL/GenBank/DDBJ whole genome shotgun (WGS) entry which is preliminary data.</text>
</comment>
<proteinExistence type="predicted"/>
<evidence type="ECO:0000313" key="2">
    <source>
        <dbReference type="EMBL" id="MBO3658701.1"/>
    </source>
</evidence>
<dbReference type="EMBL" id="JAGFOT010000011">
    <property type="protein sequence ID" value="MBO3658701.1"/>
    <property type="molecule type" value="Genomic_DNA"/>
</dbReference>
<dbReference type="AlphaFoldDB" id="A0AAW4J727"/>
<reference evidence="2" key="1">
    <citation type="submission" date="2021-03" db="EMBL/GenBank/DDBJ databases">
        <title>Acinetobacter spp. whole-genome sequenced from Terengganu.</title>
        <authorList>
            <person name="Mohd Rani F."/>
        </authorList>
    </citation>
    <scope>NUCLEOTIDE SEQUENCE</scope>
    <source>
        <strain evidence="2">AC1502</strain>
    </source>
</reference>
<dbReference type="Pfam" id="PF14213">
    <property type="entry name" value="DUF4325"/>
    <property type="match status" value="1"/>
</dbReference>
<sequence>MIKVFSLPYGDLASRTLAVPYRQKLENALTEDRTSIIQVDLKNVQSISESYADEIFGILVKEFGADIILDRMKIINADEYVLESIASVIDRRMSNYC</sequence>
<evidence type="ECO:0000259" key="1">
    <source>
        <dbReference type="Pfam" id="PF14213"/>
    </source>
</evidence>
<evidence type="ECO:0000313" key="3">
    <source>
        <dbReference type="Proteomes" id="UP000670925"/>
    </source>
</evidence>
<organism evidence="2 3">
    <name type="scientific">Acinetobacter haemolyticus</name>
    <dbReference type="NCBI Taxonomy" id="29430"/>
    <lineage>
        <taxon>Bacteria</taxon>
        <taxon>Pseudomonadati</taxon>
        <taxon>Pseudomonadota</taxon>
        <taxon>Gammaproteobacteria</taxon>
        <taxon>Moraxellales</taxon>
        <taxon>Moraxellaceae</taxon>
        <taxon>Acinetobacter</taxon>
    </lineage>
</organism>
<accession>A0AAW4J727</accession>
<dbReference type="Proteomes" id="UP000670925">
    <property type="component" value="Unassembled WGS sequence"/>
</dbReference>
<dbReference type="InterPro" id="IPR025474">
    <property type="entry name" value="DUF4325"/>
</dbReference>
<protein>
    <submittedName>
        <fullName evidence="2">STAS-like domain-containing protein</fullName>
    </submittedName>
</protein>